<gene>
    <name evidence="2" type="ORF">R3P95_09945</name>
</gene>
<feature type="compositionally biased region" description="Polar residues" evidence="1">
    <location>
        <begin position="177"/>
        <end position="188"/>
    </location>
</feature>
<dbReference type="CDD" id="cd00093">
    <property type="entry name" value="HTH_XRE"/>
    <property type="match status" value="1"/>
</dbReference>
<evidence type="ECO:0000313" key="2">
    <source>
        <dbReference type="EMBL" id="MDV6230871.1"/>
    </source>
</evidence>
<sequence length="204" mass="22092">MTSGDTDTTPTELTDVMQSAIRTAHAEGLSQLQIAKRVGVPQPNISRWSKRMGLVWNTGRTAEANQAARERIAANRLLLAEQLIADVLSLRERFWSEYTMVVGTPTGPQRVYLDIPDAKAVADIASAIERLVKAHDNLSRLGASAGVDHAKSMLVQMQVALARFAADFEDEPAGDQPVTTPALTSGDTPDSGLPIHRSQVIDHE</sequence>
<dbReference type="RefSeq" id="WP_317548243.1">
    <property type="nucleotide sequence ID" value="NZ_JAWLKE010000003.1"/>
</dbReference>
<name>A0ABU4AXA4_9NOCA</name>
<keyword evidence="3" id="KW-1185">Reference proteome</keyword>
<protein>
    <submittedName>
        <fullName evidence="2">Uncharacterized protein</fullName>
    </submittedName>
</protein>
<dbReference type="Proteomes" id="UP001185899">
    <property type="component" value="Unassembled WGS sequence"/>
</dbReference>
<proteinExistence type="predicted"/>
<evidence type="ECO:0000256" key="1">
    <source>
        <dbReference type="SAM" id="MobiDB-lite"/>
    </source>
</evidence>
<organism evidence="2 3">
    <name type="scientific">Rhodococcus cercidiphylli</name>
    <dbReference type="NCBI Taxonomy" id="489916"/>
    <lineage>
        <taxon>Bacteria</taxon>
        <taxon>Bacillati</taxon>
        <taxon>Actinomycetota</taxon>
        <taxon>Actinomycetes</taxon>
        <taxon>Mycobacteriales</taxon>
        <taxon>Nocardiaceae</taxon>
        <taxon>Rhodococcus</taxon>
    </lineage>
</organism>
<dbReference type="EMBL" id="JAWLKE010000003">
    <property type="protein sequence ID" value="MDV6230871.1"/>
    <property type="molecule type" value="Genomic_DNA"/>
</dbReference>
<reference evidence="2 3" key="1">
    <citation type="submission" date="2023-10" db="EMBL/GenBank/DDBJ databases">
        <title>Development of a sustainable strategy for remediation of hydrocarbon-contaminated territories based on the waste exchange concept.</title>
        <authorList>
            <person name="Krivoruchko A."/>
        </authorList>
    </citation>
    <scope>NUCLEOTIDE SEQUENCE [LARGE SCALE GENOMIC DNA]</scope>
    <source>
        <strain evidence="2 3">IEGM 1322</strain>
    </source>
</reference>
<feature type="region of interest" description="Disordered" evidence="1">
    <location>
        <begin position="171"/>
        <end position="204"/>
    </location>
</feature>
<dbReference type="InterPro" id="IPR001387">
    <property type="entry name" value="Cro/C1-type_HTH"/>
</dbReference>
<comment type="caution">
    <text evidence="2">The sequence shown here is derived from an EMBL/GenBank/DDBJ whole genome shotgun (WGS) entry which is preliminary data.</text>
</comment>
<evidence type="ECO:0000313" key="3">
    <source>
        <dbReference type="Proteomes" id="UP001185899"/>
    </source>
</evidence>
<accession>A0ABU4AXA4</accession>